<gene>
    <name evidence="2" type="ORF">ACFPTN_11760</name>
</gene>
<dbReference type="PANTHER" id="PTHR46609">
    <property type="entry name" value="EXONUCLEASE, PHAGE-TYPE/RECB, C-TERMINAL DOMAIN-CONTAINING PROTEIN"/>
    <property type="match status" value="1"/>
</dbReference>
<evidence type="ECO:0000313" key="3">
    <source>
        <dbReference type="Proteomes" id="UP001595974"/>
    </source>
</evidence>
<organism evidence="2 3">
    <name type="scientific">Thauera sinica</name>
    <dbReference type="NCBI Taxonomy" id="2665146"/>
    <lineage>
        <taxon>Bacteria</taxon>
        <taxon>Pseudomonadati</taxon>
        <taxon>Pseudomonadota</taxon>
        <taxon>Betaproteobacteria</taxon>
        <taxon>Rhodocyclales</taxon>
        <taxon>Zoogloeaceae</taxon>
        <taxon>Thauera</taxon>
    </lineage>
</organism>
<dbReference type="Gene3D" id="3.90.320.10">
    <property type="match status" value="1"/>
</dbReference>
<evidence type="ECO:0000313" key="2">
    <source>
        <dbReference type="EMBL" id="MFC5770051.1"/>
    </source>
</evidence>
<dbReference type="EMBL" id="JBHSOG010000047">
    <property type="protein sequence ID" value="MFC5770051.1"/>
    <property type="molecule type" value="Genomic_DNA"/>
</dbReference>
<dbReference type="InterPro" id="IPR017482">
    <property type="entry name" value="Lambda-type_endonuclease"/>
</dbReference>
<proteinExistence type="predicted"/>
<protein>
    <submittedName>
        <fullName evidence="2">YqaJ viral recombinase family protein</fullName>
    </submittedName>
</protein>
<accession>A0ABW1ASS5</accession>
<dbReference type="PANTHER" id="PTHR46609:SF6">
    <property type="entry name" value="EXONUCLEASE, PHAGE-TYPE_RECB, C-TERMINAL DOMAIN-CONTAINING PROTEIN-RELATED"/>
    <property type="match status" value="1"/>
</dbReference>
<dbReference type="Proteomes" id="UP001595974">
    <property type="component" value="Unassembled WGS sequence"/>
</dbReference>
<dbReference type="InterPro" id="IPR011335">
    <property type="entry name" value="Restrct_endonuc-II-like"/>
</dbReference>
<reference evidence="3" key="1">
    <citation type="journal article" date="2019" name="Int. J. Syst. Evol. Microbiol.">
        <title>The Global Catalogue of Microorganisms (GCM) 10K type strain sequencing project: providing services to taxonomists for standard genome sequencing and annotation.</title>
        <authorList>
            <consortium name="The Broad Institute Genomics Platform"/>
            <consortium name="The Broad Institute Genome Sequencing Center for Infectious Disease"/>
            <person name="Wu L."/>
            <person name="Ma J."/>
        </authorList>
    </citation>
    <scope>NUCLEOTIDE SEQUENCE [LARGE SCALE GENOMIC DNA]</scope>
    <source>
        <strain evidence="3">SHR3</strain>
    </source>
</reference>
<dbReference type="NCBIfam" id="TIGR03033">
    <property type="entry name" value="phage_rel_nuc"/>
    <property type="match status" value="1"/>
</dbReference>
<dbReference type="SUPFAM" id="SSF52980">
    <property type="entry name" value="Restriction endonuclease-like"/>
    <property type="match status" value="1"/>
</dbReference>
<keyword evidence="3" id="KW-1185">Reference proteome</keyword>
<sequence>MKHGDAIRLVSTKELSRQQWLTIRTGGIGSSDAAAAVGLSPYKSPLALWMEKTGRQAPNDLGQSESVFWGTTLEPVLARVYSERTGNKVRRVNAILQHPDHPFMLANLDRAIGGEGVLEIKTAGYHSAPFWEEGIPEAYQCQVLHQLAVTGKLWADVAVLIAGQDFRIYRVERDDDKVDALIECEEAFWDKVRRDEPPAVDGSESSGKALARLYPHDFGATLDCTGSETLNTLFAELLSFKRQRIQLEFLESTHRQTIQAAMGEASEAIFAGGRVTWKNARDSAVTDVKRLLQEHPELAAQYATTIPGSRRFLMQVDKPATIQKEAS</sequence>
<evidence type="ECO:0000259" key="1">
    <source>
        <dbReference type="Pfam" id="PF09588"/>
    </source>
</evidence>
<name>A0ABW1ASS5_9RHOO</name>
<dbReference type="InterPro" id="IPR051703">
    <property type="entry name" value="NF-kappa-B_Signaling_Reg"/>
</dbReference>
<feature type="domain" description="YqaJ viral recombinase" evidence="1">
    <location>
        <begin position="19"/>
        <end position="152"/>
    </location>
</feature>
<dbReference type="Pfam" id="PF09588">
    <property type="entry name" value="YqaJ"/>
    <property type="match status" value="1"/>
</dbReference>
<comment type="caution">
    <text evidence="2">The sequence shown here is derived from an EMBL/GenBank/DDBJ whole genome shotgun (WGS) entry which is preliminary data.</text>
</comment>
<dbReference type="RefSeq" id="WP_096445225.1">
    <property type="nucleotide sequence ID" value="NZ_JBHSOG010000047.1"/>
</dbReference>
<dbReference type="InterPro" id="IPR019080">
    <property type="entry name" value="YqaJ_viral_recombinase"/>
</dbReference>
<dbReference type="InterPro" id="IPR011604">
    <property type="entry name" value="PDDEXK-like_dom_sf"/>
</dbReference>